<evidence type="ECO:0000256" key="2">
    <source>
        <dbReference type="ARBA" id="ARBA00007977"/>
    </source>
</evidence>
<feature type="transmembrane region" description="Helical" evidence="8">
    <location>
        <begin position="85"/>
        <end position="103"/>
    </location>
</feature>
<feature type="transmembrane region" description="Helical" evidence="8">
    <location>
        <begin position="357"/>
        <end position="377"/>
    </location>
</feature>
<feature type="compositionally biased region" description="Polar residues" evidence="7">
    <location>
        <begin position="32"/>
        <end position="43"/>
    </location>
</feature>
<comment type="similarity">
    <text evidence="2">Belongs to the UPF0324 family.</text>
</comment>
<gene>
    <name evidence="9" type="ORF">F5544_17490</name>
</gene>
<dbReference type="KEGG" id="nah:F5544_17490"/>
<proteinExistence type="inferred from homology"/>
<reference evidence="9 10" key="1">
    <citation type="journal article" date="2019" name="ACS Chem. Biol.">
        <title>Identification and Mobilization of a Cryptic Antibiotic Biosynthesis Gene Locus from a Human-Pathogenic Nocardia Isolate.</title>
        <authorList>
            <person name="Herisse M."/>
            <person name="Ishida K."/>
            <person name="Porter J.L."/>
            <person name="Howden B."/>
            <person name="Hertweck C."/>
            <person name="Stinear T.P."/>
            <person name="Pidot S.J."/>
        </authorList>
    </citation>
    <scope>NUCLEOTIDE SEQUENCE [LARGE SCALE GENOMIC DNA]</scope>
    <source>
        <strain evidence="9 10">AUSMDU00012717</strain>
    </source>
</reference>
<dbReference type="EMBL" id="CP046172">
    <property type="protein sequence ID" value="QIS11374.1"/>
    <property type="molecule type" value="Genomic_DNA"/>
</dbReference>
<feature type="transmembrane region" description="Helical" evidence="8">
    <location>
        <begin position="299"/>
        <end position="320"/>
    </location>
</feature>
<comment type="subcellular location">
    <subcellularLocation>
        <location evidence="1">Cell membrane</location>
        <topology evidence="1">Multi-pass membrane protein</topology>
    </subcellularLocation>
</comment>
<dbReference type="PANTHER" id="PTHR30106">
    <property type="entry name" value="INNER MEMBRANE PROTEIN YEIH-RELATED"/>
    <property type="match status" value="1"/>
</dbReference>
<keyword evidence="3" id="KW-1003">Cell membrane</keyword>
<dbReference type="Pfam" id="PF03601">
    <property type="entry name" value="Cons_hypoth698"/>
    <property type="match status" value="1"/>
</dbReference>
<evidence type="ECO:0000256" key="8">
    <source>
        <dbReference type="SAM" id="Phobius"/>
    </source>
</evidence>
<feature type="transmembrane region" description="Helical" evidence="8">
    <location>
        <begin position="139"/>
        <end position="158"/>
    </location>
</feature>
<organism evidence="9 10">
    <name type="scientific">Nocardia arthritidis</name>
    <dbReference type="NCBI Taxonomy" id="228602"/>
    <lineage>
        <taxon>Bacteria</taxon>
        <taxon>Bacillati</taxon>
        <taxon>Actinomycetota</taxon>
        <taxon>Actinomycetes</taxon>
        <taxon>Mycobacteriales</taxon>
        <taxon>Nocardiaceae</taxon>
        <taxon>Nocardia</taxon>
    </lineage>
</organism>
<dbReference type="Proteomes" id="UP000503540">
    <property type="component" value="Chromosome"/>
</dbReference>
<dbReference type="PANTHER" id="PTHR30106:SF2">
    <property type="entry name" value="UPF0324 INNER MEMBRANE PROTEIN YEIH"/>
    <property type="match status" value="1"/>
</dbReference>
<feature type="transmembrane region" description="Helical" evidence="8">
    <location>
        <begin position="260"/>
        <end position="279"/>
    </location>
</feature>
<evidence type="ECO:0000313" key="9">
    <source>
        <dbReference type="EMBL" id="QIS11374.1"/>
    </source>
</evidence>
<feature type="transmembrane region" description="Helical" evidence="8">
    <location>
        <begin position="326"/>
        <end position="345"/>
    </location>
</feature>
<accession>A0A6G9YDY5</accession>
<keyword evidence="6 8" id="KW-0472">Membrane</keyword>
<protein>
    <submittedName>
        <fullName evidence="9">Putative sulfate exporter family transporter</fullName>
    </submittedName>
</protein>
<evidence type="ECO:0000256" key="3">
    <source>
        <dbReference type="ARBA" id="ARBA00022475"/>
    </source>
</evidence>
<feature type="transmembrane region" description="Helical" evidence="8">
    <location>
        <begin position="199"/>
        <end position="220"/>
    </location>
</feature>
<feature type="transmembrane region" description="Helical" evidence="8">
    <location>
        <begin position="170"/>
        <end position="187"/>
    </location>
</feature>
<keyword evidence="10" id="KW-1185">Reference proteome</keyword>
<evidence type="ECO:0000256" key="5">
    <source>
        <dbReference type="ARBA" id="ARBA00022989"/>
    </source>
</evidence>
<dbReference type="GO" id="GO:0005886">
    <property type="term" value="C:plasma membrane"/>
    <property type="evidence" value="ECO:0007669"/>
    <property type="project" value="UniProtKB-SubCell"/>
</dbReference>
<evidence type="ECO:0000313" key="10">
    <source>
        <dbReference type="Proteomes" id="UP000503540"/>
    </source>
</evidence>
<feature type="transmembrane region" description="Helical" evidence="8">
    <location>
        <begin position="57"/>
        <end position="79"/>
    </location>
</feature>
<keyword evidence="4 8" id="KW-0812">Transmembrane</keyword>
<sequence length="378" mass="38166">MGSELISPGYEVIAGSALPPPIRTPHRDGVTTEATGNRKTLPGKTSWTNRRVAELRAAAPGLGLACAVMAIVLTINHYLPALSPLLVAIVLGAVLANVVALPQRLQPGLQFSGRRLLRSGVALLGLQLTFSDILGLGPVAIIVVVAIVGSGIGFTMWLGRFLGISWSQRLLIACGFSICGAAAAAAVDGVIDAEDEELLTALALVVVFGTVMIGVIPLLADTFGLDQHTGGIWAGGAIHEVAQVVAAGGAIGGAALTVGVVVKLARVVLLAPVLAIVGWQVRRTSPDRAAAKNVPLMPLFVLAFLGCAALRTTGIVPAGVLGPAKLLQTALLTAAMFAIGAGVRLTALAKVGPRPIVLAAASTGWIAAVALGGALLAG</sequence>
<feature type="region of interest" description="Disordered" evidence="7">
    <location>
        <begin position="16"/>
        <end position="43"/>
    </location>
</feature>
<dbReference type="InterPro" id="IPR018383">
    <property type="entry name" value="UPF0324_pro"/>
</dbReference>
<dbReference type="AlphaFoldDB" id="A0A6G9YDY5"/>
<evidence type="ECO:0000256" key="1">
    <source>
        <dbReference type="ARBA" id="ARBA00004651"/>
    </source>
</evidence>
<evidence type="ECO:0000256" key="7">
    <source>
        <dbReference type="SAM" id="MobiDB-lite"/>
    </source>
</evidence>
<keyword evidence="5 8" id="KW-1133">Transmembrane helix</keyword>
<name>A0A6G9YDY5_9NOCA</name>
<evidence type="ECO:0000256" key="6">
    <source>
        <dbReference type="ARBA" id="ARBA00023136"/>
    </source>
</evidence>
<evidence type="ECO:0000256" key="4">
    <source>
        <dbReference type="ARBA" id="ARBA00022692"/>
    </source>
</evidence>